<dbReference type="Gene3D" id="3.10.350.10">
    <property type="entry name" value="LysM domain"/>
    <property type="match status" value="3"/>
</dbReference>
<sequence length="481" mass="54365">MVKGGNERGSVMIVHVVKRGETLWQLAQRYGVPLERIVAANELSDPNRLAVGQALVIPVPYRYHTVRTGETLWQIARQYGVAVEAIIQANRITNPSLLYPGTTLFIPARIHTVRSGETLAQIASFYGVTVQQLIEVNDITDPNRIVPGQRLIIPPAKPLIEVNAFTVDQGEKGAEQVREVGRHLTYAAPFAYTIRADGGLNPINDTAFIQAAYAARVVPMMTITNFTYQDPGSRLAQTILADVALQTRLLDNVIQVMRAKGYRALNVDFENVYPSDRKRYNEFLQRAANRLHAEGYVLSTSLAPKISAEQKGLLYEAHDYPAHGRIADFVVLMTYEWGYRFGPPQAISPVNQIRRVLDYAVTAIPRSKIMMGFQIYARDWVLPHVQGQEAETFSPKEALERAIRYGASIQYDAAAASPFYRYTDEQGRQHEVWFEDARSALAKFDLVKEYGLRGISYWVLGYPYPENWELLEDNFRIRKRG</sequence>
<dbReference type="InterPro" id="IPR018392">
    <property type="entry name" value="LysM"/>
</dbReference>
<dbReference type="InterPro" id="IPR001223">
    <property type="entry name" value="Glyco_hydro18_cat"/>
</dbReference>
<evidence type="ECO:0000256" key="2">
    <source>
        <dbReference type="ARBA" id="ARBA00023295"/>
    </source>
</evidence>
<protein>
    <submittedName>
        <fullName evidence="5">Peptidoglycan-binding lysin domain-containing protein</fullName>
    </submittedName>
</protein>
<dbReference type="InterPro" id="IPR041704">
    <property type="entry name" value="CFLE_GH18"/>
</dbReference>
<feature type="domain" description="GH18" evidence="4">
    <location>
        <begin position="160"/>
        <end position="481"/>
    </location>
</feature>
<dbReference type="Gene3D" id="3.20.20.80">
    <property type="entry name" value="Glycosidases"/>
    <property type="match status" value="1"/>
</dbReference>
<feature type="domain" description="LysM" evidence="3">
    <location>
        <begin position="13"/>
        <end position="57"/>
    </location>
</feature>
<dbReference type="InterPro" id="IPR036779">
    <property type="entry name" value="LysM_dom_sf"/>
</dbReference>
<dbReference type="PROSITE" id="PS51782">
    <property type="entry name" value="LYSM"/>
    <property type="match status" value="3"/>
</dbReference>
<dbReference type="InterPro" id="IPR011583">
    <property type="entry name" value="Chitinase_II/V-like_cat"/>
</dbReference>
<evidence type="ECO:0000313" key="5">
    <source>
        <dbReference type="EMBL" id="GAD12995.1"/>
    </source>
</evidence>
<feature type="domain" description="LysM" evidence="3">
    <location>
        <begin position="109"/>
        <end position="153"/>
    </location>
</feature>
<dbReference type="SUPFAM" id="SSF54106">
    <property type="entry name" value="LysM domain"/>
    <property type="match status" value="3"/>
</dbReference>
<dbReference type="CDD" id="cd02874">
    <property type="entry name" value="GH18_CFLE_spore_hydrolase"/>
    <property type="match status" value="1"/>
</dbReference>
<dbReference type="Proteomes" id="UP000016424">
    <property type="component" value="Unassembled WGS sequence"/>
</dbReference>
<dbReference type="EMBL" id="BASG01000007">
    <property type="protein sequence ID" value="GAD12995.1"/>
    <property type="molecule type" value="Genomic_DNA"/>
</dbReference>
<evidence type="ECO:0000256" key="1">
    <source>
        <dbReference type="ARBA" id="ARBA00022801"/>
    </source>
</evidence>
<dbReference type="GO" id="GO:0016798">
    <property type="term" value="F:hydrolase activity, acting on glycosyl bonds"/>
    <property type="evidence" value="ECO:0007669"/>
    <property type="project" value="UniProtKB-KW"/>
</dbReference>
<dbReference type="GO" id="GO:0008061">
    <property type="term" value="F:chitin binding"/>
    <property type="evidence" value="ECO:0007669"/>
    <property type="project" value="InterPro"/>
</dbReference>
<evidence type="ECO:0000259" key="4">
    <source>
        <dbReference type="PROSITE" id="PS51910"/>
    </source>
</evidence>
<dbReference type="Pfam" id="PF00704">
    <property type="entry name" value="Glyco_hydro_18"/>
    <property type="match status" value="1"/>
</dbReference>
<dbReference type="GO" id="GO:0005975">
    <property type="term" value="P:carbohydrate metabolic process"/>
    <property type="evidence" value="ECO:0007669"/>
    <property type="project" value="InterPro"/>
</dbReference>
<evidence type="ECO:0000259" key="3">
    <source>
        <dbReference type="PROSITE" id="PS51782"/>
    </source>
</evidence>
<dbReference type="InterPro" id="IPR017853">
    <property type="entry name" value="GH"/>
</dbReference>
<evidence type="ECO:0000313" key="6">
    <source>
        <dbReference type="Proteomes" id="UP000016424"/>
    </source>
</evidence>
<dbReference type="SMART" id="SM00636">
    <property type="entry name" value="Glyco_18"/>
    <property type="match status" value="1"/>
</dbReference>
<dbReference type="PANTHER" id="PTHR46066">
    <property type="entry name" value="CHITINASE DOMAIN-CONTAINING PROTEIN 1 FAMILY MEMBER"/>
    <property type="match status" value="1"/>
</dbReference>
<organism evidence="5 6">
    <name type="scientific">Geobacillus kaustophilus GBlys</name>
    <dbReference type="NCBI Taxonomy" id="1337888"/>
    <lineage>
        <taxon>Bacteria</taxon>
        <taxon>Bacillati</taxon>
        <taxon>Bacillota</taxon>
        <taxon>Bacilli</taxon>
        <taxon>Bacillales</taxon>
        <taxon>Anoxybacillaceae</taxon>
        <taxon>Geobacillus</taxon>
        <taxon>Geobacillus thermoleovorans group</taxon>
    </lineage>
</organism>
<keyword evidence="2" id="KW-0326">Glycosidase</keyword>
<comment type="caution">
    <text evidence="5">The sequence shown here is derived from an EMBL/GenBank/DDBJ whole genome shotgun (WGS) entry which is preliminary data.</text>
</comment>
<dbReference type="AlphaFoldDB" id="U2X2T4"/>
<dbReference type="SMART" id="SM00257">
    <property type="entry name" value="LysM"/>
    <property type="match status" value="3"/>
</dbReference>
<keyword evidence="1" id="KW-0378">Hydrolase</keyword>
<dbReference type="Gene3D" id="3.10.50.10">
    <property type="match status" value="1"/>
</dbReference>
<gene>
    <name evidence="5" type="ORF">GBL_1212</name>
</gene>
<dbReference type="SUPFAM" id="SSF51445">
    <property type="entry name" value="(Trans)glycosidases"/>
    <property type="match status" value="1"/>
</dbReference>
<name>U2X2T4_GEOKU</name>
<dbReference type="PROSITE" id="PS51910">
    <property type="entry name" value="GH18_2"/>
    <property type="match status" value="1"/>
</dbReference>
<feature type="domain" description="LysM" evidence="3">
    <location>
        <begin position="62"/>
        <end position="106"/>
    </location>
</feature>
<dbReference type="GO" id="GO:0012505">
    <property type="term" value="C:endomembrane system"/>
    <property type="evidence" value="ECO:0007669"/>
    <property type="project" value="TreeGrafter"/>
</dbReference>
<dbReference type="GO" id="GO:0070492">
    <property type="term" value="F:oligosaccharide binding"/>
    <property type="evidence" value="ECO:0007669"/>
    <property type="project" value="TreeGrafter"/>
</dbReference>
<dbReference type="CDD" id="cd00118">
    <property type="entry name" value="LysM"/>
    <property type="match status" value="3"/>
</dbReference>
<reference evidence="6" key="1">
    <citation type="journal article" date="2013" name="Genome">
        <title>Draft Genome Sequence of Geobacillus kaustophilus GBlys, a Lysogenic Strain with Bacteriophage phiOH2.</title>
        <authorList>
            <person name="Doi K."/>
            <person name="Mori K."/>
            <person name="Martono H."/>
            <person name="Nagayoshi Y."/>
            <person name="Fujino Y."/>
            <person name="Tashiro K."/>
            <person name="Kuhara S."/>
            <person name="Ohshima T."/>
        </authorList>
    </citation>
    <scope>NUCLEOTIDE SEQUENCE [LARGE SCALE GENOMIC DNA]</scope>
    <source>
        <strain evidence="6">GBlys</strain>
    </source>
</reference>
<dbReference type="Pfam" id="PF01476">
    <property type="entry name" value="LysM"/>
    <property type="match status" value="3"/>
</dbReference>
<dbReference type="InterPro" id="IPR029070">
    <property type="entry name" value="Chitinase_insertion_sf"/>
</dbReference>
<accession>U2X2T4</accession>
<proteinExistence type="predicted"/>
<dbReference type="PANTHER" id="PTHR46066:SF2">
    <property type="entry name" value="CHITINASE DOMAIN-CONTAINING PROTEIN 1"/>
    <property type="match status" value="1"/>
</dbReference>